<evidence type="ECO:0000313" key="15">
    <source>
        <dbReference type="Proteomes" id="UP001177003"/>
    </source>
</evidence>
<feature type="transmembrane region" description="Helical" evidence="12">
    <location>
        <begin position="43"/>
        <end position="61"/>
    </location>
</feature>
<dbReference type="Proteomes" id="UP001177003">
    <property type="component" value="Chromosome 0"/>
</dbReference>
<evidence type="ECO:0000256" key="5">
    <source>
        <dbReference type="ARBA" id="ARBA00022832"/>
    </source>
</evidence>
<sequence length="314" mass="37415">MRNPVTVCTTVTESEYEKIMFSNVLVTRKRNIVWGRNWRTIDFQFFVTFVLVHLLALFAPFTFDWNVLVFVFFKWAMNGIGLTLSYHRNLAHHSLKLPKWLEYLFAYFGVLAFQWDPISWVSVHRLHHKYVDSEKDTHSPTFGFWYSHAGWLFDSAYIIEKFQETNNVDDLKNQVFYRFIQRTYILHLFAHVCLIYAYGGFSYIVWVVGVMTTWSYHVTFLVNSACHVWGTQKWDTGDLSKNNWWVALLTFGEGWHNNHHAFEYSARHGLEFWQFDLSWYIIRFLEALGLATNVKLPTEAHKLKKSFTSHNKFK</sequence>
<keyword evidence="5" id="KW-0276">Fatty acid metabolism</keyword>
<accession>A0AA35UT55</accession>
<comment type="domain">
    <text evidence="11">The histidine box domains are involved in binding the catalytic metal ions.</text>
</comment>
<organism evidence="14 15">
    <name type="scientific">Lactuca saligna</name>
    <name type="common">Willowleaf lettuce</name>
    <dbReference type="NCBI Taxonomy" id="75948"/>
    <lineage>
        <taxon>Eukaryota</taxon>
        <taxon>Viridiplantae</taxon>
        <taxon>Streptophyta</taxon>
        <taxon>Embryophyta</taxon>
        <taxon>Tracheophyta</taxon>
        <taxon>Spermatophyta</taxon>
        <taxon>Magnoliopsida</taxon>
        <taxon>eudicotyledons</taxon>
        <taxon>Gunneridae</taxon>
        <taxon>Pentapetalae</taxon>
        <taxon>asterids</taxon>
        <taxon>campanulids</taxon>
        <taxon>Asterales</taxon>
        <taxon>Asteraceae</taxon>
        <taxon>Cichorioideae</taxon>
        <taxon>Cichorieae</taxon>
        <taxon>Lactucinae</taxon>
        <taxon>Lactuca</taxon>
    </lineage>
</organism>
<reference evidence="14" key="1">
    <citation type="submission" date="2023-04" db="EMBL/GenBank/DDBJ databases">
        <authorList>
            <person name="Vijverberg K."/>
            <person name="Xiong W."/>
            <person name="Schranz E."/>
        </authorList>
    </citation>
    <scope>NUCLEOTIDE SEQUENCE</scope>
</reference>
<keyword evidence="8" id="KW-0408">Iron</keyword>
<keyword evidence="11" id="KW-0444">Lipid biosynthesis</keyword>
<dbReference type="InterPro" id="IPR015876">
    <property type="entry name" value="Acyl-CoA_DS"/>
</dbReference>
<evidence type="ECO:0000256" key="8">
    <source>
        <dbReference type="ARBA" id="ARBA00023004"/>
    </source>
</evidence>
<evidence type="ECO:0000256" key="2">
    <source>
        <dbReference type="ARBA" id="ARBA00005189"/>
    </source>
</evidence>
<dbReference type="PANTHER" id="PTHR11351">
    <property type="entry name" value="ACYL-COA DESATURASE"/>
    <property type="match status" value="1"/>
</dbReference>
<evidence type="ECO:0000256" key="1">
    <source>
        <dbReference type="ARBA" id="ARBA00004141"/>
    </source>
</evidence>
<dbReference type="PRINTS" id="PR00075">
    <property type="entry name" value="FACDDSATRASE"/>
</dbReference>
<evidence type="ECO:0000256" key="6">
    <source>
        <dbReference type="ARBA" id="ARBA00022989"/>
    </source>
</evidence>
<feature type="domain" description="Fatty acid desaturase" evidence="13">
    <location>
        <begin position="76"/>
        <end position="274"/>
    </location>
</feature>
<evidence type="ECO:0000256" key="7">
    <source>
        <dbReference type="ARBA" id="ARBA00023002"/>
    </source>
</evidence>
<evidence type="ECO:0000259" key="13">
    <source>
        <dbReference type="Pfam" id="PF00487"/>
    </source>
</evidence>
<feature type="transmembrane region" description="Helical" evidence="12">
    <location>
        <begin position="184"/>
        <end position="206"/>
    </location>
</feature>
<evidence type="ECO:0000256" key="12">
    <source>
        <dbReference type="SAM" id="Phobius"/>
    </source>
</evidence>
<proteinExistence type="inferred from homology"/>
<dbReference type="PANTHER" id="PTHR11351:SF87">
    <property type="entry name" value="LIPID DESATURASE ADS3.2, CHLOROPLASTIC-RELATED"/>
    <property type="match status" value="1"/>
</dbReference>
<keyword evidence="6 12" id="KW-1133">Transmembrane helix</keyword>
<dbReference type="InterPro" id="IPR005804">
    <property type="entry name" value="FA_desaturase_dom"/>
</dbReference>
<feature type="transmembrane region" description="Helical" evidence="12">
    <location>
        <begin position="67"/>
        <end position="86"/>
    </location>
</feature>
<comment type="pathway">
    <text evidence="2">Lipid metabolism.</text>
</comment>
<dbReference type="EMBL" id="OX465086">
    <property type="protein sequence ID" value="CAI9263764.1"/>
    <property type="molecule type" value="Genomic_DNA"/>
</dbReference>
<dbReference type="CDD" id="cd03505">
    <property type="entry name" value="Delta9-FADS-like"/>
    <property type="match status" value="1"/>
</dbReference>
<dbReference type="Pfam" id="PF00487">
    <property type="entry name" value="FA_desaturase"/>
    <property type="match status" value="1"/>
</dbReference>
<keyword evidence="7 11" id="KW-0560">Oxidoreductase</keyword>
<keyword evidence="15" id="KW-1185">Reference proteome</keyword>
<dbReference type="GO" id="GO:0016717">
    <property type="term" value="F:oxidoreductase activity, acting on paired donors, with oxidation of a pair of donors resulting in the reduction of molecular oxygen to two molecules of water"/>
    <property type="evidence" value="ECO:0007669"/>
    <property type="project" value="InterPro"/>
</dbReference>
<keyword evidence="4 11" id="KW-0812">Transmembrane</keyword>
<name>A0AA35UT55_LACSI</name>
<comment type="cofactor">
    <cofactor evidence="11">
        <name>Fe(2+)</name>
        <dbReference type="ChEBI" id="CHEBI:29033"/>
    </cofactor>
</comment>
<protein>
    <recommendedName>
        <fullName evidence="13">Fatty acid desaturase domain-containing protein</fullName>
    </recommendedName>
</protein>
<dbReference type="GO" id="GO:0042761">
    <property type="term" value="P:very long-chain fatty acid biosynthetic process"/>
    <property type="evidence" value="ECO:0007669"/>
    <property type="project" value="TreeGrafter"/>
</dbReference>
<evidence type="ECO:0000256" key="3">
    <source>
        <dbReference type="ARBA" id="ARBA00009295"/>
    </source>
</evidence>
<gene>
    <name evidence="14" type="ORF">LSALG_LOCUS4441</name>
</gene>
<evidence type="ECO:0000256" key="4">
    <source>
        <dbReference type="ARBA" id="ARBA00022692"/>
    </source>
</evidence>
<evidence type="ECO:0000256" key="9">
    <source>
        <dbReference type="ARBA" id="ARBA00023098"/>
    </source>
</evidence>
<evidence type="ECO:0000256" key="10">
    <source>
        <dbReference type="ARBA" id="ARBA00023136"/>
    </source>
</evidence>
<keyword evidence="9" id="KW-0443">Lipid metabolism</keyword>
<keyword evidence="11" id="KW-0275">Fatty acid biosynthesis</keyword>
<evidence type="ECO:0000256" key="11">
    <source>
        <dbReference type="RuleBase" id="RU000581"/>
    </source>
</evidence>
<comment type="subcellular location">
    <subcellularLocation>
        <location evidence="1">Membrane</location>
        <topology evidence="1">Multi-pass membrane protein</topology>
    </subcellularLocation>
</comment>
<dbReference type="GO" id="GO:0005789">
    <property type="term" value="C:endoplasmic reticulum membrane"/>
    <property type="evidence" value="ECO:0007669"/>
    <property type="project" value="TreeGrafter"/>
</dbReference>
<comment type="similarity">
    <text evidence="3 11">Belongs to the fatty acid desaturase type 1 family.</text>
</comment>
<keyword evidence="10 12" id="KW-0472">Membrane</keyword>
<evidence type="ECO:0000313" key="14">
    <source>
        <dbReference type="EMBL" id="CAI9263764.1"/>
    </source>
</evidence>
<dbReference type="AlphaFoldDB" id="A0AA35UT55"/>